<evidence type="ECO:0000313" key="3">
    <source>
        <dbReference type="Proteomes" id="UP000266841"/>
    </source>
</evidence>
<organism evidence="2 3">
    <name type="scientific">Thalassiosira oceanica</name>
    <name type="common">Marine diatom</name>
    <dbReference type="NCBI Taxonomy" id="159749"/>
    <lineage>
        <taxon>Eukaryota</taxon>
        <taxon>Sar</taxon>
        <taxon>Stramenopiles</taxon>
        <taxon>Ochrophyta</taxon>
        <taxon>Bacillariophyta</taxon>
        <taxon>Coscinodiscophyceae</taxon>
        <taxon>Thalassiosirophycidae</taxon>
        <taxon>Thalassiosirales</taxon>
        <taxon>Thalassiosiraceae</taxon>
        <taxon>Thalassiosira</taxon>
    </lineage>
</organism>
<comment type="caution">
    <text evidence="2">The sequence shown here is derived from an EMBL/GenBank/DDBJ whole genome shotgun (WGS) entry which is preliminary data.</text>
</comment>
<keyword evidence="3" id="KW-1185">Reference proteome</keyword>
<name>K0RN00_THAOC</name>
<evidence type="ECO:0000313" key="2">
    <source>
        <dbReference type="EMBL" id="EJK54525.1"/>
    </source>
</evidence>
<feature type="compositionally biased region" description="Basic and acidic residues" evidence="1">
    <location>
        <begin position="101"/>
        <end position="136"/>
    </location>
</feature>
<sequence>MAEIKAPTKLLSWDDFYSVSKNGDALMDRVWYCLASSEKDVAAQKIFWEHWYWKESDKAKDLANGIKKGCNHTLTIASLRRKGGRLPDLAAQVHQDFDEDVPCHRPEVHDDRPRGHENAARDVSRGGLEDRVPRRLLRGHGEEDVLRVRARSEHVRGG</sequence>
<feature type="region of interest" description="Disordered" evidence="1">
    <location>
        <begin position="100"/>
        <end position="136"/>
    </location>
</feature>
<accession>K0RN00</accession>
<protein>
    <submittedName>
        <fullName evidence="2">Uncharacterized protein</fullName>
    </submittedName>
</protein>
<dbReference type="Proteomes" id="UP000266841">
    <property type="component" value="Unassembled WGS sequence"/>
</dbReference>
<reference evidence="2 3" key="1">
    <citation type="journal article" date="2012" name="Genome Biol.">
        <title>Genome and low-iron response of an oceanic diatom adapted to chronic iron limitation.</title>
        <authorList>
            <person name="Lommer M."/>
            <person name="Specht M."/>
            <person name="Roy A.S."/>
            <person name="Kraemer L."/>
            <person name="Andreson R."/>
            <person name="Gutowska M.A."/>
            <person name="Wolf J."/>
            <person name="Bergner S.V."/>
            <person name="Schilhabel M.B."/>
            <person name="Klostermeier U.C."/>
            <person name="Beiko R.G."/>
            <person name="Rosenstiel P."/>
            <person name="Hippler M."/>
            <person name="Laroche J."/>
        </authorList>
    </citation>
    <scope>NUCLEOTIDE SEQUENCE [LARGE SCALE GENOMIC DNA]</scope>
    <source>
        <strain evidence="2 3">CCMP1005</strain>
    </source>
</reference>
<dbReference type="AlphaFoldDB" id="K0RN00"/>
<evidence type="ECO:0000256" key="1">
    <source>
        <dbReference type="SAM" id="MobiDB-lite"/>
    </source>
</evidence>
<proteinExistence type="predicted"/>
<gene>
    <name evidence="2" type="ORF">THAOC_25838</name>
</gene>
<dbReference type="EMBL" id="AGNL01035698">
    <property type="protein sequence ID" value="EJK54525.1"/>
    <property type="molecule type" value="Genomic_DNA"/>
</dbReference>
<feature type="non-terminal residue" evidence="2">
    <location>
        <position position="158"/>
    </location>
</feature>